<dbReference type="Proteomes" id="UP000521199">
    <property type="component" value="Unassembled WGS sequence"/>
</dbReference>
<evidence type="ECO:0000313" key="3">
    <source>
        <dbReference type="Proteomes" id="UP000521199"/>
    </source>
</evidence>
<dbReference type="AlphaFoldDB" id="A0A7W8D504"/>
<organism evidence="2 3">
    <name type="scientific">Chiayiivirga flava</name>
    <dbReference type="NCBI Taxonomy" id="659595"/>
    <lineage>
        <taxon>Bacteria</taxon>
        <taxon>Pseudomonadati</taxon>
        <taxon>Pseudomonadota</taxon>
        <taxon>Gammaproteobacteria</taxon>
        <taxon>Lysobacterales</taxon>
        <taxon>Lysobacteraceae</taxon>
        <taxon>Chiayiivirga</taxon>
    </lineage>
</organism>
<feature type="transmembrane region" description="Helical" evidence="1">
    <location>
        <begin position="195"/>
        <end position="212"/>
    </location>
</feature>
<keyword evidence="3" id="KW-1185">Reference proteome</keyword>
<evidence type="ECO:0000313" key="2">
    <source>
        <dbReference type="EMBL" id="MBB5208034.1"/>
    </source>
</evidence>
<sequence>MLDFAVSELMLEETRKLSRAHDLLWYRRLNWRVFVRDRIYGAFSHAREDASSCSYPFPVDVKLFPTPNEETIQITTGFIKTGAEGAAALEGGGALVASQSISGHVIFIVYPRKSDRVQSNFKEILLYRPIDPAELTLSKIQDALKKFFFVARMTSLCGHDSSGVIDRARLNWLLLNDLRYKNKLLRSVLSMRNKWGNIIITALLALLVALYVQK</sequence>
<proteinExistence type="predicted"/>
<gene>
    <name evidence="2" type="ORF">HNQ52_001563</name>
</gene>
<dbReference type="RefSeq" id="WP_183960540.1">
    <property type="nucleotide sequence ID" value="NZ_JACHHP010000002.1"/>
</dbReference>
<comment type="caution">
    <text evidence="2">The sequence shown here is derived from an EMBL/GenBank/DDBJ whole genome shotgun (WGS) entry which is preliminary data.</text>
</comment>
<evidence type="ECO:0000256" key="1">
    <source>
        <dbReference type="SAM" id="Phobius"/>
    </source>
</evidence>
<keyword evidence="1" id="KW-1133">Transmembrane helix</keyword>
<accession>A0A7W8D504</accession>
<keyword evidence="1" id="KW-0472">Membrane</keyword>
<name>A0A7W8D504_9GAMM</name>
<protein>
    <submittedName>
        <fullName evidence="2">Uncharacterized protein</fullName>
    </submittedName>
</protein>
<keyword evidence="1" id="KW-0812">Transmembrane</keyword>
<reference evidence="2 3" key="1">
    <citation type="submission" date="2020-08" db="EMBL/GenBank/DDBJ databases">
        <title>Genomic Encyclopedia of Type Strains, Phase IV (KMG-IV): sequencing the most valuable type-strain genomes for metagenomic binning, comparative biology and taxonomic classification.</title>
        <authorList>
            <person name="Goeker M."/>
        </authorList>
    </citation>
    <scope>NUCLEOTIDE SEQUENCE [LARGE SCALE GENOMIC DNA]</scope>
    <source>
        <strain evidence="2 3">DSM 24163</strain>
    </source>
</reference>
<dbReference type="EMBL" id="JACHHP010000002">
    <property type="protein sequence ID" value="MBB5208034.1"/>
    <property type="molecule type" value="Genomic_DNA"/>
</dbReference>